<dbReference type="InterPro" id="IPR004616">
    <property type="entry name" value="Leu/Phe-tRNA_Trfase"/>
</dbReference>
<dbReference type="PANTHER" id="PTHR30098">
    <property type="entry name" value="LEUCYL/PHENYLALANYL-TRNA--PROTEIN TRANSFERASE"/>
    <property type="match status" value="1"/>
</dbReference>
<comment type="similarity">
    <text evidence="4">Belongs to the L/F-transferase family.</text>
</comment>
<evidence type="ECO:0000313" key="5">
    <source>
        <dbReference type="EMBL" id="ROT98645.1"/>
    </source>
</evidence>
<dbReference type="SUPFAM" id="SSF55729">
    <property type="entry name" value="Acyl-CoA N-acyltransferases (Nat)"/>
    <property type="match status" value="1"/>
</dbReference>
<dbReference type="Gene3D" id="3.40.630.70">
    <property type="entry name" value="Leucyl/phenylalanyl-tRNA-protein transferase, C-terminal domain"/>
    <property type="match status" value="1"/>
</dbReference>
<dbReference type="FunFam" id="3.40.630.70:FF:000001">
    <property type="entry name" value="Leucyl/phenylalanyl-tRNA--protein transferase"/>
    <property type="match status" value="1"/>
</dbReference>
<comment type="catalytic activity">
    <reaction evidence="4">
        <text>N-terminal L-arginyl-[protein] + L-leucyl-tRNA(Leu) = N-terminal L-leucyl-L-arginyl-[protein] + tRNA(Leu) + H(+)</text>
        <dbReference type="Rhea" id="RHEA:50416"/>
        <dbReference type="Rhea" id="RHEA-COMP:9613"/>
        <dbReference type="Rhea" id="RHEA-COMP:9622"/>
        <dbReference type="Rhea" id="RHEA-COMP:12672"/>
        <dbReference type="Rhea" id="RHEA-COMP:12673"/>
        <dbReference type="ChEBI" id="CHEBI:15378"/>
        <dbReference type="ChEBI" id="CHEBI:64719"/>
        <dbReference type="ChEBI" id="CHEBI:78442"/>
        <dbReference type="ChEBI" id="CHEBI:78494"/>
        <dbReference type="ChEBI" id="CHEBI:133044"/>
        <dbReference type="EC" id="2.3.2.6"/>
    </reaction>
</comment>
<evidence type="ECO:0000256" key="2">
    <source>
        <dbReference type="ARBA" id="ARBA00022679"/>
    </source>
</evidence>
<dbReference type="EMBL" id="RDRB01000009">
    <property type="protein sequence ID" value="ROT98645.1"/>
    <property type="molecule type" value="Genomic_DNA"/>
</dbReference>
<keyword evidence="6" id="KW-1185">Reference proteome</keyword>
<dbReference type="Gene3D" id="3.30.70.3550">
    <property type="entry name" value="Leucyl/phenylalanyl-tRNA-protein transferase, N-terminal domain"/>
    <property type="match status" value="1"/>
</dbReference>
<evidence type="ECO:0000256" key="1">
    <source>
        <dbReference type="ARBA" id="ARBA00022490"/>
    </source>
</evidence>
<accession>A0A3N2QUB9</accession>
<comment type="catalytic activity">
    <reaction evidence="4">
        <text>N-terminal L-lysyl-[protein] + L-leucyl-tRNA(Leu) = N-terminal L-leucyl-L-lysyl-[protein] + tRNA(Leu) + H(+)</text>
        <dbReference type="Rhea" id="RHEA:12340"/>
        <dbReference type="Rhea" id="RHEA-COMP:9613"/>
        <dbReference type="Rhea" id="RHEA-COMP:9622"/>
        <dbReference type="Rhea" id="RHEA-COMP:12670"/>
        <dbReference type="Rhea" id="RHEA-COMP:12671"/>
        <dbReference type="ChEBI" id="CHEBI:15378"/>
        <dbReference type="ChEBI" id="CHEBI:65249"/>
        <dbReference type="ChEBI" id="CHEBI:78442"/>
        <dbReference type="ChEBI" id="CHEBI:78494"/>
        <dbReference type="ChEBI" id="CHEBI:133043"/>
        <dbReference type="EC" id="2.3.2.6"/>
    </reaction>
</comment>
<comment type="subcellular location">
    <subcellularLocation>
        <location evidence="4">Cytoplasm</location>
    </subcellularLocation>
</comment>
<comment type="caution">
    <text evidence="5">The sequence shown here is derived from an EMBL/GenBank/DDBJ whole genome shotgun (WGS) entry which is preliminary data.</text>
</comment>
<dbReference type="InterPro" id="IPR016181">
    <property type="entry name" value="Acyl_CoA_acyltransferase"/>
</dbReference>
<gene>
    <name evidence="4" type="primary">aat</name>
    <name evidence="5" type="ORF">EAT49_16965</name>
</gene>
<dbReference type="GO" id="GO:0008914">
    <property type="term" value="F:leucyl-tRNA--protein transferase activity"/>
    <property type="evidence" value="ECO:0007669"/>
    <property type="project" value="UniProtKB-UniRule"/>
</dbReference>
<organism evidence="5 6">
    <name type="scientific">Histidinibacterium lentulum</name>
    <dbReference type="NCBI Taxonomy" id="2480588"/>
    <lineage>
        <taxon>Bacteria</taxon>
        <taxon>Pseudomonadati</taxon>
        <taxon>Pseudomonadota</taxon>
        <taxon>Alphaproteobacteria</taxon>
        <taxon>Rhodobacterales</taxon>
        <taxon>Paracoccaceae</taxon>
        <taxon>Histidinibacterium</taxon>
    </lineage>
</organism>
<comment type="function">
    <text evidence="4">Functions in the N-end rule pathway of protein degradation where it conjugates Leu, Phe and, less efficiently, Met from aminoacyl-tRNAs to the N-termini of proteins containing an N-terminal arginine or lysine.</text>
</comment>
<dbReference type="EC" id="2.3.2.6" evidence="4"/>
<dbReference type="Pfam" id="PF03588">
    <property type="entry name" value="Leu_Phe_trans"/>
    <property type="match status" value="1"/>
</dbReference>
<protein>
    <recommendedName>
        <fullName evidence="4">Leucyl/phenylalanyl-tRNA--protein transferase</fullName>
        <ecNumber evidence="4">2.3.2.6</ecNumber>
    </recommendedName>
    <alternativeName>
        <fullName evidence="4">L/F-transferase</fullName>
    </alternativeName>
    <alternativeName>
        <fullName evidence="4">Leucyltransferase</fullName>
    </alternativeName>
    <alternativeName>
        <fullName evidence="4">Phenyalanyltransferase</fullName>
    </alternativeName>
</protein>
<evidence type="ECO:0000256" key="4">
    <source>
        <dbReference type="HAMAP-Rule" id="MF_00688"/>
    </source>
</evidence>
<reference evidence="5 6" key="1">
    <citation type="submission" date="2018-10" db="EMBL/GenBank/DDBJ databases">
        <title>Histidinibacterium lentulum gen. nov., sp. nov., a marine bacterium from the culture broth of Picochlorum sp. 122.</title>
        <authorList>
            <person name="Wang G."/>
        </authorList>
    </citation>
    <scope>NUCLEOTIDE SEQUENCE [LARGE SCALE GENOMIC DNA]</scope>
    <source>
        <strain evidence="5 6">B17</strain>
    </source>
</reference>
<dbReference type="GO" id="GO:0005737">
    <property type="term" value="C:cytoplasm"/>
    <property type="evidence" value="ECO:0007669"/>
    <property type="project" value="UniProtKB-SubCell"/>
</dbReference>
<dbReference type="InterPro" id="IPR042203">
    <property type="entry name" value="Leu/Phe-tRNA_Trfase_C"/>
</dbReference>
<evidence type="ECO:0000256" key="3">
    <source>
        <dbReference type="ARBA" id="ARBA00023315"/>
    </source>
</evidence>
<sequence length="220" mass="24169">MKDDAPSLTPDLLLTAYATGIFPMAESRGDPEIFWVDPRHRGILPLDGFRISRSLARRMRRGGYRVTTDRAFAAVVQGCAEREETWINDTIFDLYAALHETGHARSLEVWSEDGALVGGVYGVCLGAAFFGESMFSRATDASKIALAYLVDRLRTGGFRLFDTQFLTPHLASLGGIQISRGDYRARLAEALRHGADFDAQGAVPDAQDVVQRNAQTSKRG</sequence>
<dbReference type="Proteomes" id="UP000268016">
    <property type="component" value="Unassembled WGS sequence"/>
</dbReference>
<proteinExistence type="inferred from homology"/>
<keyword evidence="1 4" id="KW-0963">Cytoplasm</keyword>
<dbReference type="NCBIfam" id="TIGR00667">
    <property type="entry name" value="aat"/>
    <property type="match status" value="1"/>
</dbReference>
<dbReference type="GO" id="GO:0030163">
    <property type="term" value="P:protein catabolic process"/>
    <property type="evidence" value="ECO:0007669"/>
    <property type="project" value="UniProtKB-UniRule"/>
</dbReference>
<dbReference type="HAMAP" id="MF_00688">
    <property type="entry name" value="Leu_Phe_trans"/>
    <property type="match status" value="1"/>
</dbReference>
<comment type="catalytic activity">
    <reaction evidence="4">
        <text>L-phenylalanyl-tRNA(Phe) + an N-terminal L-alpha-aminoacyl-[protein] = an N-terminal L-phenylalanyl-L-alpha-aminoacyl-[protein] + tRNA(Phe)</text>
        <dbReference type="Rhea" id="RHEA:43632"/>
        <dbReference type="Rhea" id="RHEA-COMP:9668"/>
        <dbReference type="Rhea" id="RHEA-COMP:9699"/>
        <dbReference type="Rhea" id="RHEA-COMP:10636"/>
        <dbReference type="Rhea" id="RHEA-COMP:10637"/>
        <dbReference type="ChEBI" id="CHEBI:78442"/>
        <dbReference type="ChEBI" id="CHEBI:78531"/>
        <dbReference type="ChEBI" id="CHEBI:78597"/>
        <dbReference type="ChEBI" id="CHEBI:83561"/>
        <dbReference type="EC" id="2.3.2.6"/>
    </reaction>
</comment>
<keyword evidence="3 4" id="KW-0012">Acyltransferase</keyword>
<dbReference type="InterPro" id="IPR042221">
    <property type="entry name" value="Leu/Phe-tRNA_Trfase_N"/>
</dbReference>
<dbReference type="RefSeq" id="WP_123643495.1">
    <property type="nucleotide sequence ID" value="NZ_ML119089.1"/>
</dbReference>
<keyword evidence="2 4" id="KW-0808">Transferase</keyword>
<dbReference type="OrthoDB" id="9790282at2"/>
<dbReference type="PANTHER" id="PTHR30098:SF2">
    <property type="entry name" value="LEUCYL_PHENYLALANYL-TRNA--PROTEIN TRANSFERASE"/>
    <property type="match status" value="1"/>
</dbReference>
<name>A0A3N2QUB9_9RHOB</name>
<dbReference type="AlphaFoldDB" id="A0A3N2QUB9"/>
<evidence type="ECO:0000313" key="6">
    <source>
        <dbReference type="Proteomes" id="UP000268016"/>
    </source>
</evidence>